<feature type="compositionally biased region" description="Acidic residues" evidence="1">
    <location>
        <begin position="230"/>
        <end position="249"/>
    </location>
</feature>
<feature type="compositionally biased region" description="Basic and acidic residues" evidence="1">
    <location>
        <begin position="79"/>
        <end position="100"/>
    </location>
</feature>
<evidence type="ECO:0000256" key="2">
    <source>
        <dbReference type="SAM" id="SignalP"/>
    </source>
</evidence>
<reference evidence="3 4" key="1">
    <citation type="submission" date="2013-11" db="EMBL/GenBank/DDBJ databases">
        <title>Genome sequencing of Stegodyphus mimosarum.</title>
        <authorList>
            <person name="Bechsgaard J."/>
        </authorList>
    </citation>
    <scope>NUCLEOTIDE SEQUENCE [LARGE SCALE GENOMIC DNA]</scope>
</reference>
<evidence type="ECO:0000256" key="1">
    <source>
        <dbReference type="SAM" id="MobiDB-lite"/>
    </source>
</evidence>
<feature type="compositionally biased region" description="Basic and acidic residues" evidence="1">
    <location>
        <begin position="45"/>
        <end position="54"/>
    </location>
</feature>
<evidence type="ECO:0000313" key="4">
    <source>
        <dbReference type="Proteomes" id="UP000054359"/>
    </source>
</evidence>
<dbReference type="Proteomes" id="UP000054359">
    <property type="component" value="Unassembled WGS sequence"/>
</dbReference>
<feature type="non-terminal residue" evidence="3">
    <location>
        <position position="357"/>
    </location>
</feature>
<keyword evidence="4" id="KW-1185">Reference proteome</keyword>
<feature type="region of interest" description="Disordered" evidence="1">
    <location>
        <begin position="31"/>
        <end position="257"/>
    </location>
</feature>
<sequence length="357" mass="40231">MIGRSFGIIFAVLLLTEISLAIPRRRFYPAARDESSGAGEVPSKPSDESIEGRRRIPPFGDPDLLGNGVFDMYDTDLGDMPKDRDHGIDNNPDYEYREPSDIDYAGPGKGFGYGRPTLDEVPVVPPEKEDKGRDDGAEKKDEEEVDEEKKDEEVDEENKVDANDTEEKEVTDNENEHKEGDQDINEDETEDKKTDDSGAQDSNEDEVKTSEDEETHTGDDEKNEGHDETGLGDDENANEGVKDEDEVETGIEVKEENGGVLPFDEVFDSPFFNFKQVNHYFQELEKALENAFRETMEDAAHLNTTYSNTTEEEIEVDGKKYKVHTSVLKAGNDNESFYMDVKYTEPVLNDTNVSDQH</sequence>
<keyword evidence="2" id="KW-0732">Signal</keyword>
<dbReference type="OrthoDB" id="6437703at2759"/>
<feature type="compositionally biased region" description="Basic and acidic residues" evidence="1">
    <location>
        <begin position="168"/>
        <end position="181"/>
    </location>
</feature>
<proteinExistence type="predicted"/>
<evidence type="ECO:0000313" key="3">
    <source>
        <dbReference type="EMBL" id="KFM68467.1"/>
    </source>
</evidence>
<organism evidence="3 4">
    <name type="scientific">Stegodyphus mimosarum</name>
    <name type="common">African social velvet spider</name>
    <dbReference type="NCBI Taxonomy" id="407821"/>
    <lineage>
        <taxon>Eukaryota</taxon>
        <taxon>Metazoa</taxon>
        <taxon>Ecdysozoa</taxon>
        <taxon>Arthropoda</taxon>
        <taxon>Chelicerata</taxon>
        <taxon>Arachnida</taxon>
        <taxon>Araneae</taxon>
        <taxon>Araneomorphae</taxon>
        <taxon>Entelegynae</taxon>
        <taxon>Eresoidea</taxon>
        <taxon>Eresidae</taxon>
        <taxon>Stegodyphus</taxon>
    </lineage>
</organism>
<accession>A0A087TTM8</accession>
<feature type="chain" id="PRO_5001829907" evidence="2">
    <location>
        <begin position="22"/>
        <end position="357"/>
    </location>
</feature>
<dbReference type="STRING" id="407821.A0A087TTM8"/>
<feature type="compositionally biased region" description="Basic and acidic residues" evidence="1">
    <location>
        <begin position="205"/>
        <end position="229"/>
    </location>
</feature>
<name>A0A087TTM8_STEMI</name>
<feature type="signal peptide" evidence="2">
    <location>
        <begin position="1"/>
        <end position="21"/>
    </location>
</feature>
<dbReference type="OMA" id="DYCRENI"/>
<protein>
    <submittedName>
        <fullName evidence="3">Replicase polyprotein 1a</fullName>
    </submittedName>
</protein>
<dbReference type="AlphaFoldDB" id="A0A087TTM8"/>
<dbReference type="EMBL" id="KK116687">
    <property type="protein sequence ID" value="KFM68467.1"/>
    <property type="molecule type" value="Genomic_DNA"/>
</dbReference>
<gene>
    <name evidence="3" type="ORF">X975_17229</name>
</gene>
<feature type="compositionally biased region" description="Basic and acidic residues" evidence="1">
    <location>
        <begin position="126"/>
        <end position="162"/>
    </location>
</feature>